<protein>
    <recommendedName>
        <fullName evidence="4">DUF5105 domain-containing protein</fullName>
    </recommendedName>
</protein>
<dbReference type="Proteomes" id="UP000184310">
    <property type="component" value="Unassembled WGS sequence"/>
</dbReference>
<dbReference type="RefSeq" id="WP_072985806.1">
    <property type="nucleotide sequence ID" value="NZ_FQZB01000006.1"/>
</dbReference>
<evidence type="ECO:0000313" key="2">
    <source>
        <dbReference type="EMBL" id="SHJ07043.1"/>
    </source>
</evidence>
<keyword evidence="3" id="KW-1185">Reference proteome</keyword>
<keyword evidence="1" id="KW-0732">Signal</keyword>
<feature type="chain" id="PRO_5038682771" description="DUF5105 domain-containing protein" evidence="1">
    <location>
        <begin position="23"/>
        <end position="215"/>
    </location>
</feature>
<dbReference type="STRING" id="1121302.SAMN02745163_01232"/>
<evidence type="ECO:0000256" key="1">
    <source>
        <dbReference type="SAM" id="SignalP"/>
    </source>
</evidence>
<dbReference type="PROSITE" id="PS51257">
    <property type="entry name" value="PROKAR_LIPOPROTEIN"/>
    <property type="match status" value="1"/>
</dbReference>
<dbReference type="EMBL" id="FQZB01000006">
    <property type="protein sequence ID" value="SHJ07043.1"/>
    <property type="molecule type" value="Genomic_DNA"/>
</dbReference>
<proteinExistence type="predicted"/>
<accession>A0A1M6GAQ1</accession>
<dbReference type="AlphaFoldDB" id="A0A1M6GAQ1"/>
<feature type="signal peptide" evidence="1">
    <location>
        <begin position="1"/>
        <end position="22"/>
    </location>
</feature>
<organism evidence="2 3">
    <name type="scientific">Clostridium cavendishii DSM 21758</name>
    <dbReference type="NCBI Taxonomy" id="1121302"/>
    <lineage>
        <taxon>Bacteria</taxon>
        <taxon>Bacillati</taxon>
        <taxon>Bacillota</taxon>
        <taxon>Clostridia</taxon>
        <taxon>Eubacteriales</taxon>
        <taxon>Clostridiaceae</taxon>
        <taxon>Clostridium</taxon>
    </lineage>
</organism>
<name>A0A1M6GAQ1_9CLOT</name>
<gene>
    <name evidence="2" type="ORF">SAMN02745163_01232</name>
</gene>
<dbReference type="OrthoDB" id="2041827at2"/>
<sequence length="215" mass="23867">MKKTKKLLALGVSMLMLGGVLAGCSSEKSTPEESAKAQYNFIMKGQKEEFKKLGASDKEVDDILNKQKDEYSKKLKSNFKVAGLTVTDGQVNSILDARQEAINKVTVKTETVKKEKTEATVKVSTTYIEERKLDEKAGQDALKVVQDAKITDEKAAKEKFKEEYVKNLIAAYKSATPSKGEKSKEFKFVLKDKVWIAESSFDFGFGISKLSIGEI</sequence>
<evidence type="ECO:0008006" key="4">
    <source>
        <dbReference type="Google" id="ProtNLM"/>
    </source>
</evidence>
<evidence type="ECO:0000313" key="3">
    <source>
        <dbReference type="Proteomes" id="UP000184310"/>
    </source>
</evidence>
<reference evidence="2 3" key="1">
    <citation type="submission" date="2016-11" db="EMBL/GenBank/DDBJ databases">
        <authorList>
            <person name="Jaros S."/>
            <person name="Januszkiewicz K."/>
            <person name="Wedrychowicz H."/>
        </authorList>
    </citation>
    <scope>NUCLEOTIDE SEQUENCE [LARGE SCALE GENOMIC DNA]</scope>
    <source>
        <strain evidence="2 3">DSM 21758</strain>
    </source>
</reference>